<keyword evidence="3 9" id="KW-0812">Transmembrane</keyword>
<dbReference type="InParanoid" id="A0A1E7F544"/>
<keyword evidence="7" id="KW-0594">Phospholipid biosynthesis</keyword>
<dbReference type="Gene3D" id="1.20.120.1630">
    <property type="match status" value="1"/>
</dbReference>
<dbReference type="GO" id="GO:0005783">
    <property type="term" value="C:endoplasmic reticulum"/>
    <property type="evidence" value="ECO:0007669"/>
    <property type="project" value="TreeGrafter"/>
</dbReference>
<keyword evidence="4 9" id="KW-1133">Transmembrane helix</keyword>
<dbReference type="Proteomes" id="UP000095751">
    <property type="component" value="Unassembled WGS sequence"/>
</dbReference>
<evidence type="ECO:0000256" key="2">
    <source>
        <dbReference type="ARBA" id="ARBA00022516"/>
    </source>
</evidence>
<reference evidence="10 11" key="1">
    <citation type="submission" date="2016-09" db="EMBL/GenBank/DDBJ databases">
        <title>Extensive genetic diversity and differential bi-allelic expression allows diatom success in the polar Southern Ocean.</title>
        <authorList>
            <consortium name="DOE Joint Genome Institute"/>
            <person name="Mock T."/>
            <person name="Otillar R.P."/>
            <person name="Strauss J."/>
            <person name="Dupont C."/>
            <person name="Frickenhaus S."/>
            <person name="Maumus F."/>
            <person name="Mcmullan M."/>
            <person name="Sanges R."/>
            <person name="Schmutz J."/>
            <person name="Toseland A."/>
            <person name="Valas R."/>
            <person name="Veluchamy A."/>
            <person name="Ward B.J."/>
            <person name="Allen A."/>
            <person name="Barry K."/>
            <person name="Falciatore A."/>
            <person name="Ferrante M."/>
            <person name="Fortunato A.E."/>
            <person name="Gloeckner G."/>
            <person name="Gruber A."/>
            <person name="Hipkin R."/>
            <person name="Janech M."/>
            <person name="Kroth P."/>
            <person name="Leese F."/>
            <person name="Lindquist E."/>
            <person name="Lyon B.R."/>
            <person name="Martin J."/>
            <person name="Mayer C."/>
            <person name="Parker M."/>
            <person name="Quesneville H."/>
            <person name="Raymond J."/>
            <person name="Uhlig C."/>
            <person name="Valentin K.U."/>
            <person name="Worden A.Z."/>
            <person name="Armbrust E.V."/>
            <person name="Bowler C."/>
            <person name="Green B."/>
            <person name="Moulton V."/>
            <person name="Van Oosterhout C."/>
            <person name="Grigoriev I."/>
        </authorList>
    </citation>
    <scope>NUCLEOTIDE SEQUENCE [LARGE SCALE GENOMIC DNA]</scope>
    <source>
        <strain evidence="10 11">CCMP1102</strain>
    </source>
</reference>
<dbReference type="GO" id="GO:0004671">
    <property type="term" value="F:protein C-terminal S-isoprenylcysteine carboxyl O-methyltransferase activity"/>
    <property type="evidence" value="ECO:0007669"/>
    <property type="project" value="TreeGrafter"/>
</dbReference>
<feature type="non-terminal residue" evidence="10">
    <location>
        <position position="1"/>
    </location>
</feature>
<dbReference type="AlphaFoldDB" id="A0A1E7F544"/>
<dbReference type="KEGG" id="fcy:FRACYDRAFT_154060"/>
<dbReference type="EMBL" id="KV784361">
    <property type="protein sequence ID" value="OEU13259.1"/>
    <property type="molecule type" value="Genomic_DNA"/>
</dbReference>
<feature type="transmembrane region" description="Helical" evidence="9">
    <location>
        <begin position="86"/>
        <end position="117"/>
    </location>
</feature>
<dbReference type="Pfam" id="PF04191">
    <property type="entry name" value="PEMT"/>
    <property type="match status" value="1"/>
</dbReference>
<evidence type="ECO:0000256" key="1">
    <source>
        <dbReference type="ARBA" id="ARBA00004127"/>
    </source>
</evidence>
<accession>A0A1E7F544</accession>
<evidence type="ECO:0000256" key="8">
    <source>
        <dbReference type="ARBA" id="ARBA00023264"/>
    </source>
</evidence>
<protein>
    <recommendedName>
        <fullName evidence="12">Protein-S-isoprenylcysteine O-methyltransferase</fullName>
    </recommendedName>
</protein>
<keyword evidence="8" id="KW-1208">Phospholipid metabolism</keyword>
<evidence type="ECO:0000256" key="3">
    <source>
        <dbReference type="ARBA" id="ARBA00022692"/>
    </source>
</evidence>
<evidence type="ECO:0000313" key="10">
    <source>
        <dbReference type="EMBL" id="OEU13259.1"/>
    </source>
</evidence>
<evidence type="ECO:0000256" key="6">
    <source>
        <dbReference type="ARBA" id="ARBA00023136"/>
    </source>
</evidence>
<dbReference type="PANTHER" id="PTHR12714:SF26">
    <property type="entry name" value="ISOPRENYLCYSTEINE CARBOXYLMETHYLTRANSFERASE FAMILY PROTEIN"/>
    <property type="match status" value="1"/>
</dbReference>
<keyword evidence="5" id="KW-0443">Lipid metabolism</keyword>
<evidence type="ECO:0000256" key="4">
    <source>
        <dbReference type="ARBA" id="ARBA00022989"/>
    </source>
</evidence>
<keyword evidence="11" id="KW-1185">Reference proteome</keyword>
<keyword evidence="6 9" id="KW-0472">Membrane</keyword>
<proteinExistence type="predicted"/>
<comment type="subcellular location">
    <subcellularLocation>
        <location evidence="1">Endomembrane system</location>
        <topology evidence="1">Multi-pass membrane protein</topology>
    </subcellularLocation>
</comment>
<evidence type="ECO:0000256" key="9">
    <source>
        <dbReference type="SAM" id="Phobius"/>
    </source>
</evidence>
<dbReference type="OrthoDB" id="206739at2759"/>
<evidence type="ECO:0000256" key="5">
    <source>
        <dbReference type="ARBA" id="ARBA00023098"/>
    </source>
</evidence>
<dbReference type="InterPro" id="IPR007318">
    <property type="entry name" value="Phopholipid_MeTrfase"/>
</dbReference>
<evidence type="ECO:0008006" key="12">
    <source>
        <dbReference type="Google" id="ProtNLM"/>
    </source>
</evidence>
<dbReference type="UniPathway" id="UPA00753"/>
<feature type="transmembrane region" description="Helical" evidence="9">
    <location>
        <begin position="33"/>
        <end position="53"/>
    </location>
</feature>
<organism evidence="10 11">
    <name type="scientific">Fragilariopsis cylindrus CCMP1102</name>
    <dbReference type="NCBI Taxonomy" id="635003"/>
    <lineage>
        <taxon>Eukaryota</taxon>
        <taxon>Sar</taxon>
        <taxon>Stramenopiles</taxon>
        <taxon>Ochrophyta</taxon>
        <taxon>Bacillariophyta</taxon>
        <taxon>Bacillariophyceae</taxon>
        <taxon>Bacillariophycidae</taxon>
        <taxon>Bacillariales</taxon>
        <taxon>Bacillariaceae</taxon>
        <taxon>Fragilariopsis</taxon>
    </lineage>
</organism>
<feature type="transmembrane region" description="Helical" evidence="9">
    <location>
        <begin position="6"/>
        <end position="26"/>
    </location>
</feature>
<dbReference type="GO" id="GO:0006656">
    <property type="term" value="P:phosphatidylcholine biosynthetic process"/>
    <property type="evidence" value="ECO:0007669"/>
    <property type="project" value="UniProtKB-UniPathway"/>
</dbReference>
<keyword evidence="2" id="KW-0444">Lipid biosynthesis</keyword>
<feature type="non-terminal residue" evidence="10">
    <location>
        <position position="158"/>
    </location>
</feature>
<sequence>GERGELYVVIQAILFLGLGLGFLPVVQDTLELIFGPICFIIGLIVSVLSALGLGNSLSPWPVPVDDDKGGDGLVTTGLYSQVRHPLYSGVLLIGVGLAVITNSVPRFLITLFLLYLFELKSNYEENGLQDAFPVSYDEYMKEVPTKFVPKSLLEIMFS</sequence>
<evidence type="ECO:0000256" key="7">
    <source>
        <dbReference type="ARBA" id="ARBA00023209"/>
    </source>
</evidence>
<evidence type="ECO:0000313" key="11">
    <source>
        <dbReference type="Proteomes" id="UP000095751"/>
    </source>
</evidence>
<gene>
    <name evidence="10" type="ORF">FRACYDRAFT_154060</name>
</gene>
<name>A0A1E7F544_9STRA</name>
<dbReference type="PANTHER" id="PTHR12714">
    <property type="entry name" value="PROTEIN-S ISOPRENYLCYSTEINE O-METHYLTRANSFERASE"/>
    <property type="match status" value="1"/>
</dbReference>